<accession>A0A9Q8P4Q3</accession>
<dbReference type="RefSeq" id="XP_047757432.1">
    <property type="nucleotide sequence ID" value="XM_047902771.1"/>
</dbReference>
<dbReference type="Pfam" id="PF14269">
    <property type="entry name" value="Arylsulfotran_2"/>
    <property type="match status" value="1"/>
</dbReference>
<evidence type="ECO:0008006" key="3">
    <source>
        <dbReference type="Google" id="ProtNLM"/>
    </source>
</evidence>
<name>A0A9Q8P4Q3_PASFU</name>
<dbReference type="PANTHER" id="PTHR35340">
    <property type="entry name" value="PQQ ENZYME REPEAT PROTEIN-RELATED"/>
    <property type="match status" value="1"/>
</dbReference>
<evidence type="ECO:0000313" key="1">
    <source>
        <dbReference type="EMBL" id="UJO13066.1"/>
    </source>
</evidence>
<protein>
    <recommendedName>
        <fullName evidence="3">ASST-domain-containing protein</fullName>
    </recommendedName>
</protein>
<reference evidence="1" key="2">
    <citation type="journal article" date="2022" name="Microb. Genom.">
        <title>A chromosome-scale genome assembly of the tomato pathogen Cladosporium fulvum reveals a compartmentalized genome architecture and the presence of a dispensable chromosome.</title>
        <authorList>
            <person name="Zaccaron A.Z."/>
            <person name="Chen L.H."/>
            <person name="Samaras A."/>
            <person name="Stergiopoulos I."/>
        </authorList>
    </citation>
    <scope>NUCLEOTIDE SEQUENCE</scope>
    <source>
        <strain evidence="1">Race5_Kim</strain>
    </source>
</reference>
<dbReference type="InterPro" id="IPR053143">
    <property type="entry name" value="Arylsulfate_ST"/>
</dbReference>
<dbReference type="PANTHER" id="PTHR35340:SF8">
    <property type="entry name" value="ASST-DOMAIN-CONTAINING PROTEIN"/>
    <property type="match status" value="1"/>
</dbReference>
<dbReference type="OrthoDB" id="5427350at2759"/>
<gene>
    <name evidence="1" type="ORF">CLAFUR5_03623</name>
</gene>
<sequence length="382" mass="42363">MHEFNTVDGGTKALNFSMHNVYKALDGVETSSEAGWLADIGIRELGLDSGDVSFKWLGSDHINATESNTTPYGFDSPLPKRWNYLHLNSVNKNADGDYLVSARLTDSIFKISGHDGSVLWHLGGLRSSFKLDDFNFSRQHDAQWVSPNDEVEIITFLDNGADNLDPPYGPYPTSEISSGLLVELDKRTMKARVLKRWIRPDQGLSRLRGNMQNLPGGNVLMSWSDNAYMTEHSVSGDLLAEARFTSERFVTYRAYKFNFTGMPAEAKPVLKAFAHGITQEKSSTVIYTSWNGATDIASWKYYCTGPEQDPRAIGEAARTGFVTTFYTSSYECGEVFAEAIDQDGIVMGTALPSATERPKHWGKEKCDGADLDLSAESIRSEL</sequence>
<reference evidence="1" key="1">
    <citation type="submission" date="2021-12" db="EMBL/GenBank/DDBJ databases">
        <authorList>
            <person name="Zaccaron A."/>
            <person name="Stergiopoulos I."/>
        </authorList>
    </citation>
    <scope>NUCLEOTIDE SEQUENCE</scope>
    <source>
        <strain evidence="1">Race5_Kim</strain>
    </source>
</reference>
<proteinExistence type="predicted"/>
<organism evidence="1 2">
    <name type="scientific">Passalora fulva</name>
    <name type="common">Tomato leaf mold</name>
    <name type="synonym">Cladosporium fulvum</name>
    <dbReference type="NCBI Taxonomy" id="5499"/>
    <lineage>
        <taxon>Eukaryota</taxon>
        <taxon>Fungi</taxon>
        <taxon>Dikarya</taxon>
        <taxon>Ascomycota</taxon>
        <taxon>Pezizomycotina</taxon>
        <taxon>Dothideomycetes</taxon>
        <taxon>Dothideomycetidae</taxon>
        <taxon>Mycosphaerellales</taxon>
        <taxon>Mycosphaerellaceae</taxon>
        <taxon>Fulvia</taxon>
    </lineage>
</organism>
<evidence type="ECO:0000313" key="2">
    <source>
        <dbReference type="Proteomes" id="UP000756132"/>
    </source>
</evidence>
<dbReference type="AlphaFoldDB" id="A0A9Q8P4Q3"/>
<dbReference type="EMBL" id="CP090164">
    <property type="protein sequence ID" value="UJO13066.1"/>
    <property type="molecule type" value="Genomic_DNA"/>
</dbReference>
<keyword evidence="2" id="KW-1185">Reference proteome</keyword>
<dbReference type="Proteomes" id="UP000756132">
    <property type="component" value="Chromosome 2"/>
</dbReference>
<dbReference type="KEGG" id="ffu:CLAFUR5_03623"/>
<dbReference type="GeneID" id="71983501"/>
<dbReference type="InterPro" id="IPR039535">
    <property type="entry name" value="ASST-like"/>
</dbReference>